<evidence type="ECO:0000313" key="1">
    <source>
        <dbReference type="EMBL" id="GAH38823.1"/>
    </source>
</evidence>
<comment type="caution">
    <text evidence="1">The sequence shown here is derived from an EMBL/GenBank/DDBJ whole genome shotgun (WGS) entry which is preliminary data.</text>
</comment>
<proteinExistence type="predicted"/>
<reference evidence="1" key="1">
    <citation type="journal article" date="2014" name="Front. Microbiol.">
        <title>High frequency of phylogenetically diverse reductive dehalogenase-homologous genes in deep subseafloor sedimentary metagenomes.</title>
        <authorList>
            <person name="Kawai M."/>
            <person name="Futagami T."/>
            <person name="Toyoda A."/>
            <person name="Takaki Y."/>
            <person name="Nishi S."/>
            <person name="Hori S."/>
            <person name="Arai W."/>
            <person name="Tsubouchi T."/>
            <person name="Morono Y."/>
            <person name="Uchiyama I."/>
            <person name="Ito T."/>
            <person name="Fujiyama A."/>
            <person name="Inagaki F."/>
            <person name="Takami H."/>
        </authorList>
    </citation>
    <scope>NUCLEOTIDE SEQUENCE</scope>
    <source>
        <strain evidence="1">Expedition CK06-06</strain>
    </source>
</reference>
<protein>
    <submittedName>
        <fullName evidence="1">Uncharacterized protein</fullName>
    </submittedName>
</protein>
<gene>
    <name evidence="1" type="ORF">S03H2_13648</name>
</gene>
<accession>X1H0M0</accession>
<sequence length="67" mass="7435">MSKRLGIGYWSGKEWGFGVLNDKGRIENVINVGYGTADEALDALLKHEEKQAEIEDIADDQGRGRLT</sequence>
<dbReference type="AlphaFoldDB" id="X1H0M0"/>
<organism evidence="1">
    <name type="scientific">marine sediment metagenome</name>
    <dbReference type="NCBI Taxonomy" id="412755"/>
    <lineage>
        <taxon>unclassified sequences</taxon>
        <taxon>metagenomes</taxon>
        <taxon>ecological metagenomes</taxon>
    </lineage>
</organism>
<dbReference type="EMBL" id="BARU01006925">
    <property type="protein sequence ID" value="GAH38823.1"/>
    <property type="molecule type" value="Genomic_DNA"/>
</dbReference>
<name>X1H0M0_9ZZZZ</name>